<dbReference type="InterPro" id="IPR001173">
    <property type="entry name" value="Glyco_trans_2-like"/>
</dbReference>
<evidence type="ECO:0000313" key="2">
    <source>
        <dbReference type="EMBL" id="CAA6824528.1"/>
    </source>
</evidence>
<sequence>MINSNFKVKRLIKRNHFAKAIAIDNNKENQILSLDTQAWAYYNLGMYKTVANFSSEGLESNGLFAKTVSLAACGEFEDSKKVLEIFMEGVGYKKDYVKLADALAPFMPKLAFSILLNISSSTTLYTSLLLNLGEFEKAHDFLSKAVSNKEYREKPELLLYLSNSLKDLEAKKQLTLVNKYLLHFKVPKIVLKERTQSLSTLNIECEISKKTTGPLITIIMTTYKTGDRADVAIESILKQSYQNIELIVVDDASDDETPLVVKEWMRRDNRVRLIQLKRNVGTYVAKNIALVQAKGKYITCHDSDDWSHPLKIERQVRPLIRSWYLVATISSWVRLSDDGTYYARPVHPLMRQNPSSLMFKKDIVLKKAGIWDCVRTGADSEYIARLKLVFGRKKIKRIKEPLSFGAHRNDSLMTASDTGYSSKGMSPTRLDYWEAWGNWHIKELRAGRKPFISTDLLSKRKFDAAPSIMVDSISIETVLNNVSKQLDDE</sequence>
<dbReference type="InterPro" id="IPR029044">
    <property type="entry name" value="Nucleotide-diphossugar_trans"/>
</dbReference>
<gene>
    <name evidence="2" type="ORF">HELGO_WM57659</name>
</gene>
<name>A0A6S6U8X4_9BACT</name>
<dbReference type="Pfam" id="PF00535">
    <property type="entry name" value="Glycos_transf_2"/>
    <property type="match status" value="1"/>
</dbReference>
<keyword evidence="2" id="KW-0808">Transferase</keyword>
<dbReference type="SUPFAM" id="SSF53448">
    <property type="entry name" value="Nucleotide-diphospho-sugar transferases"/>
    <property type="match status" value="1"/>
</dbReference>
<accession>A0A6S6U8X4</accession>
<dbReference type="AlphaFoldDB" id="A0A6S6U8X4"/>
<dbReference type="PANTHER" id="PTHR22916:SF3">
    <property type="entry name" value="UDP-GLCNAC:BETAGAL BETA-1,3-N-ACETYLGLUCOSAMINYLTRANSFERASE-LIKE PROTEIN 1"/>
    <property type="match status" value="1"/>
</dbReference>
<organism evidence="2">
    <name type="scientific">uncultured Sulfurovum sp</name>
    <dbReference type="NCBI Taxonomy" id="269237"/>
    <lineage>
        <taxon>Bacteria</taxon>
        <taxon>Pseudomonadati</taxon>
        <taxon>Campylobacterota</taxon>
        <taxon>Epsilonproteobacteria</taxon>
        <taxon>Campylobacterales</taxon>
        <taxon>Sulfurovaceae</taxon>
        <taxon>Sulfurovum</taxon>
        <taxon>environmental samples</taxon>
    </lineage>
</organism>
<reference evidence="2" key="1">
    <citation type="submission" date="2020-01" db="EMBL/GenBank/DDBJ databases">
        <authorList>
            <person name="Meier V. D."/>
            <person name="Meier V D."/>
        </authorList>
    </citation>
    <scope>NUCLEOTIDE SEQUENCE</scope>
    <source>
        <strain evidence="2">HLG_WM_MAG_02</strain>
    </source>
</reference>
<proteinExistence type="predicted"/>
<dbReference type="Gene3D" id="3.90.550.10">
    <property type="entry name" value="Spore Coat Polysaccharide Biosynthesis Protein SpsA, Chain A"/>
    <property type="match status" value="1"/>
</dbReference>
<dbReference type="CDD" id="cd00761">
    <property type="entry name" value="Glyco_tranf_GTA_type"/>
    <property type="match status" value="1"/>
</dbReference>
<dbReference type="PANTHER" id="PTHR22916">
    <property type="entry name" value="GLYCOSYLTRANSFERASE"/>
    <property type="match status" value="1"/>
</dbReference>
<protein>
    <submittedName>
        <fullName evidence="2">Glycosyltransferase</fullName>
    </submittedName>
</protein>
<feature type="domain" description="Glycosyltransferase 2-like" evidence="1">
    <location>
        <begin position="217"/>
        <end position="353"/>
    </location>
</feature>
<evidence type="ECO:0000259" key="1">
    <source>
        <dbReference type="Pfam" id="PF00535"/>
    </source>
</evidence>
<dbReference type="EMBL" id="CACVAZ010000177">
    <property type="protein sequence ID" value="CAA6824528.1"/>
    <property type="molecule type" value="Genomic_DNA"/>
</dbReference>
<dbReference type="GO" id="GO:0016758">
    <property type="term" value="F:hexosyltransferase activity"/>
    <property type="evidence" value="ECO:0007669"/>
    <property type="project" value="UniProtKB-ARBA"/>
</dbReference>